<feature type="compositionally biased region" description="Basic and acidic residues" evidence="1">
    <location>
        <begin position="779"/>
        <end position="789"/>
    </location>
</feature>
<dbReference type="InterPro" id="IPR001202">
    <property type="entry name" value="WW_dom"/>
</dbReference>
<protein>
    <recommendedName>
        <fullName evidence="2">WW domain-containing protein</fullName>
    </recommendedName>
</protein>
<feature type="region of interest" description="Disordered" evidence="1">
    <location>
        <begin position="295"/>
        <end position="430"/>
    </location>
</feature>
<feature type="compositionally biased region" description="Low complexity" evidence="1">
    <location>
        <begin position="169"/>
        <end position="180"/>
    </location>
</feature>
<reference evidence="3 4" key="1">
    <citation type="submission" date="2024-05" db="EMBL/GenBank/DDBJ databases">
        <authorList>
            <person name="Wallberg A."/>
        </authorList>
    </citation>
    <scope>NUCLEOTIDE SEQUENCE [LARGE SCALE GENOMIC DNA]</scope>
</reference>
<feature type="domain" description="WW" evidence="2">
    <location>
        <begin position="72"/>
        <end position="105"/>
    </location>
</feature>
<feature type="compositionally biased region" description="Polar residues" evidence="1">
    <location>
        <begin position="659"/>
        <end position="674"/>
    </location>
</feature>
<feature type="compositionally biased region" description="Basic and acidic residues" evidence="1">
    <location>
        <begin position="725"/>
        <end position="736"/>
    </location>
</feature>
<dbReference type="CDD" id="cd00201">
    <property type="entry name" value="WW"/>
    <property type="match status" value="1"/>
</dbReference>
<sequence length="851" mass="95732">MNNSILYEDVEKDALSVSEENEDLPHQTLLEEVFTSDYNVTDEDVLEYAEILGIDVSSEQHLLPIARSALLQPLPKPWTPVEDKVHGLYFYHRKTGKSSWINPIDHIAKSIIAQERAKASQTDSCIEELNTYESFGSTKHIKPLDTSITSSRGHSKSNNYQKKLGNSGNKNTSSLNHHTNNTEADVENSLADTSKQNSICDSISENCHSGIIKTTGDKESKFESTNENIEKNLTGEKEGKDCDENKIYVKEERDLDIYESVIKANESISSGDYDCQHHESGDMLGGHGKLGALPSNKFSLGSSPLGRNRQGADSPKLSGGHIPPPGGKLTPLAPLGAPSKGSSAHSVRPQSAVSLTSRNGQNSSQMMRQPSFADERDSEETTDYDDDEHEQVGTTISREDSLEDRRRALIGDDAKLGSPPRSILKGPVMARVGGPTFDRSLISSGMDRMTRESRNIRFNLDTDEMQFHSSEEDYDEEELDEEEYELEEEEMEYEDEEDYDSEAEEMEMQQSAGEITTGLMLQDATELLPSGGDPWKDELRENLVTKDTRDPLKEFKKQKEREKEEKLQKEKLKQELEEKQRQIAEQKKLREKEQLEQQQQQKRVQAQQQVQNRSKQSQDQPSQQLTHQNKGQTPKEDTQNAKEQIKRTISDQQNKNDIKGSTTVLNQSKSASLHSKSTTIASAAKATTAPVSESAVPNSIKTQNQSQSLTKNSISSNPDNNLKQDMNKNRYIDKSEVVQQTDKTQNQAKSQENVKPLEERKLELESTATQRKNNPLDRVVAKLKTENRESIPIADTNKAGKTNKLVSVDLNQLMQDQDLRDDENSQDDHEVTRTEDSSKENLLDIHNLKQQ</sequence>
<evidence type="ECO:0000256" key="1">
    <source>
        <dbReference type="SAM" id="MobiDB-lite"/>
    </source>
</evidence>
<dbReference type="InterPro" id="IPR053233">
    <property type="entry name" value="ABRA-related"/>
</dbReference>
<dbReference type="Proteomes" id="UP001497623">
    <property type="component" value="Unassembled WGS sequence"/>
</dbReference>
<dbReference type="PANTHER" id="PTHR21715">
    <property type="entry name" value="RH04127P"/>
    <property type="match status" value="1"/>
</dbReference>
<feature type="non-terminal residue" evidence="3">
    <location>
        <position position="851"/>
    </location>
</feature>
<name>A0AAV2QUC1_MEGNR</name>
<evidence type="ECO:0000313" key="4">
    <source>
        <dbReference type="Proteomes" id="UP001497623"/>
    </source>
</evidence>
<dbReference type="SUPFAM" id="SSF51045">
    <property type="entry name" value="WW domain"/>
    <property type="match status" value="1"/>
</dbReference>
<feature type="compositionally biased region" description="Polar residues" evidence="1">
    <location>
        <begin position="340"/>
        <end position="368"/>
    </location>
</feature>
<comment type="caution">
    <text evidence="3">The sequence shown here is derived from an EMBL/GenBank/DDBJ whole genome shotgun (WGS) entry which is preliminary data.</text>
</comment>
<feature type="compositionally biased region" description="Polar residues" evidence="1">
    <location>
        <begin position="695"/>
        <end position="724"/>
    </location>
</feature>
<proteinExistence type="predicted"/>
<feature type="compositionally biased region" description="Low complexity" evidence="1">
    <location>
        <begin position="596"/>
        <end position="611"/>
    </location>
</feature>
<dbReference type="PROSITE" id="PS01159">
    <property type="entry name" value="WW_DOMAIN_1"/>
    <property type="match status" value="1"/>
</dbReference>
<keyword evidence="4" id="KW-1185">Reference proteome</keyword>
<dbReference type="PANTHER" id="PTHR21715:SF0">
    <property type="entry name" value="RH04127P"/>
    <property type="match status" value="1"/>
</dbReference>
<dbReference type="PROSITE" id="PS50020">
    <property type="entry name" value="WW_DOMAIN_2"/>
    <property type="match status" value="1"/>
</dbReference>
<evidence type="ECO:0000313" key="3">
    <source>
        <dbReference type="EMBL" id="CAL4095145.1"/>
    </source>
</evidence>
<organism evidence="3 4">
    <name type="scientific">Meganyctiphanes norvegica</name>
    <name type="common">Northern krill</name>
    <name type="synonym">Thysanopoda norvegica</name>
    <dbReference type="NCBI Taxonomy" id="48144"/>
    <lineage>
        <taxon>Eukaryota</taxon>
        <taxon>Metazoa</taxon>
        <taxon>Ecdysozoa</taxon>
        <taxon>Arthropoda</taxon>
        <taxon>Crustacea</taxon>
        <taxon>Multicrustacea</taxon>
        <taxon>Malacostraca</taxon>
        <taxon>Eumalacostraca</taxon>
        <taxon>Eucarida</taxon>
        <taxon>Euphausiacea</taxon>
        <taxon>Euphausiidae</taxon>
        <taxon>Meganyctiphanes</taxon>
    </lineage>
</organism>
<feature type="compositionally biased region" description="Low complexity" evidence="1">
    <location>
        <begin position="675"/>
        <end position="689"/>
    </location>
</feature>
<feature type="compositionally biased region" description="Polar residues" evidence="1">
    <location>
        <begin position="146"/>
        <end position="168"/>
    </location>
</feature>
<feature type="compositionally biased region" description="Acidic residues" evidence="1">
    <location>
        <begin position="376"/>
        <end position="389"/>
    </location>
</feature>
<evidence type="ECO:0000259" key="2">
    <source>
        <dbReference type="PROSITE" id="PS50020"/>
    </source>
</evidence>
<dbReference type="EMBL" id="CAXKWB010009552">
    <property type="protein sequence ID" value="CAL4095145.1"/>
    <property type="molecule type" value="Genomic_DNA"/>
</dbReference>
<feature type="compositionally biased region" description="Basic and acidic residues" evidence="1">
    <location>
        <begin position="822"/>
        <end position="851"/>
    </location>
</feature>
<gene>
    <name evidence="3" type="ORF">MNOR_LOCUS15334</name>
</gene>
<dbReference type="Gene3D" id="3.30.1470.10">
    <property type="entry name" value="Photosystem I PsaD, reaction center subunit II"/>
    <property type="match status" value="1"/>
</dbReference>
<feature type="compositionally biased region" description="Basic and acidic residues" evidence="1">
    <location>
        <begin position="534"/>
        <end position="595"/>
    </location>
</feature>
<feature type="compositionally biased region" description="Basic and acidic residues" evidence="1">
    <location>
        <begin position="633"/>
        <end position="658"/>
    </location>
</feature>
<feature type="region of interest" description="Disordered" evidence="1">
    <location>
        <begin position="462"/>
        <end position="851"/>
    </location>
</feature>
<dbReference type="InterPro" id="IPR036020">
    <property type="entry name" value="WW_dom_sf"/>
</dbReference>
<feature type="compositionally biased region" description="Basic and acidic residues" evidence="1">
    <location>
        <begin position="755"/>
        <end position="764"/>
    </location>
</feature>
<feature type="compositionally biased region" description="Acidic residues" evidence="1">
    <location>
        <begin position="472"/>
        <end position="507"/>
    </location>
</feature>
<feature type="region of interest" description="Disordered" evidence="1">
    <location>
        <begin position="143"/>
        <end position="180"/>
    </location>
</feature>
<dbReference type="AlphaFoldDB" id="A0AAV2QUC1"/>
<feature type="compositionally biased region" description="Basic and acidic residues" evidence="1">
    <location>
        <begin position="397"/>
        <end position="415"/>
    </location>
</feature>
<feature type="compositionally biased region" description="Polar residues" evidence="1">
    <location>
        <begin position="612"/>
        <end position="632"/>
    </location>
</feature>
<accession>A0AAV2QUC1</accession>
<feature type="compositionally biased region" description="Polar residues" evidence="1">
    <location>
        <begin position="737"/>
        <end position="753"/>
    </location>
</feature>